<evidence type="ECO:0000256" key="13">
    <source>
        <dbReference type="SAM" id="SignalP"/>
    </source>
</evidence>
<dbReference type="GO" id="GO:0019722">
    <property type="term" value="P:calcium-mediated signaling"/>
    <property type="evidence" value="ECO:0007669"/>
    <property type="project" value="Ensembl"/>
</dbReference>
<dbReference type="Pfam" id="PF00711">
    <property type="entry name" value="Defensin_beta"/>
    <property type="match status" value="1"/>
</dbReference>
<evidence type="ECO:0000259" key="14">
    <source>
        <dbReference type="Pfam" id="PF00711"/>
    </source>
</evidence>
<evidence type="ECO:0000256" key="1">
    <source>
        <dbReference type="ARBA" id="ARBA00004613"/>
    </source>
</evidence>
<evidence type="ECO:0000256" key="10">
    <source>
        <dbReference type="ARBA" id="ARBA00037394"/>
    </source>
</evidence>
<keyword evidence="3" id="KW-0964">Secreted</keyword>
<evidence type="ECO:0000256" key="6">
    <source>
        <dbReference type="ARBA" id="ARBA00022940"/>
    </source>
</evidence>
<dbReference type="STRING" id="379532.ENSPCOP00000008426"/>
<dbReference type="SUPFAM" id="SSF57392">
    <property type="entry name" value="Defensin-like"/>
    <property type="match status" value="1"/>
</dbReference>
<dbReference type="GO" id="GO:0060474">
    <property type="term" value="P:positive regulation of flagellated sperm motility involved in capacitation"/>
    <property type="evidence" value="ECO:0007669"/>
    <property type="project" value="Ensembl"/>
</dbReference>
<evidence type="ECO:0000256" key="5">
    <source>
        <dbReference type="ARBA" id="ARBA00022729"/>
    </source>
</evidence>
<keyword evidence="5 13" id="KW-0732">Signal</keyword>
<dbReference type="GO" id="GO:0050830">
    <property type="term" value="P:defense response to Gram-positive bacterium"/>
    <property type="evidence" value="ECO:0007669"/>
    <property type="project" value="Ensembl"/>
</dbReference>
<dbReference type="GO" id="GO:0002227">
    <property type="term" value="P:innate immune response in mucosa"/>
    <property type="evidence" value="ECO:0007669"/>
    <property type="project" value="Ensembl"/>
</dbReference>
<dbReference type="Gene3D" id="3.10.360.10">
    <property type="entry name" value="Antimicrobial Peptide, Beta-defensin 2, Chain A"/>
    <property type="match status" value="1"/>
</dbReference>
<comment type="subcellular location">
    <subcellularLocation>
        <location evidence="1">Secreted</location>
    </subcellularLocation>
</comment>
<comment type="subunit">
    <text evidence="9">Monomer. Homodimer.</text>
</comment>
<dbReference type="GO" id="GO:0050829">
    <property type="term" value="P:defense response to Gram-negative bacterium"/>
    <property type="evidence" value="ECO:0007669"/>
    <property type="project" value="Ensembl"/>
</dbReference>
<name>A0A2K6F365_PROCO</name>
<keyword evidence="6" id="KW-0211">Defensin</keyword>
<evidence type="ECO:0000256" key="3">
    <source>
        <dbReference type="ARBA" id="ARBA00022525"/>
    </source>
</evidence>
<dbReference type="GO" id="GO:0042802">
    <property type="term" value="F:identical protein binding"/>
    <property type="evidence" value="ECO:0007669"/>
    <property type="project" value="Ensembl"/>
</dbReference>
<dbReference type="PANTHER" id="PTHR21388">
    <property type="entry name" value="BETA-DEFENSIN-RELATED"/>
    <property type="match status" value="1"/>
</dbReference>
<evidence type="ECO:0000256" key="12">
    <source>
        <dbReference type="ARBA" id="ARBA00041630"/>
    </source>
</evidence>
<feature type="chain" id="PRO_5014381774" description="Beta-defensin 1" evidence="13">
    <location>
        <begin position="22"/>
        <end position="68"/>
    </location>
</feature>
<keyword evidence="16" id="KW-1185">Reference proteome</keyword>
<keyword evidence="8" id="KW-1015">Disulfide bond</keyword>
<comment type="similarity">
    <text evidence="2">Belongs to the beta-defensin family.</text>
</comment>
<proteinExistence type="inferred from homology"/>
<reference evidence="15" key="2">
    <citation type="submission" date="2025-09" db="UniProtKB">
        <authorList>
            <consortium name="Ensembl"/>
        </authorList>
    </citation>
    <scope>IDENTIFICATION</scope>
</reference>
<evidence type="ECO:0000313" key="16">
    <source>
        <dbReference type="Proteomes" id="UP000233160"/>
    </source>
</evidence>
<keyword evidence="7" id="KW-0044">Antibiotic</keyword>
<dbReference type="PANTHER" id="PTHR21388:SF9">
    <property type="entry name" value="BETA-DEFENSIN 1"/>
    <property type="match status" value="1"/>
</dbReference>
<feature type="domain" description="Beta-defensin-like" evidence="14">
    <location>
        <begin position="33"/>
        <end position="68"/>
    </location>
</feature>
<dbReference type="InterPro" id="IPR001855">
    <property type="entry name" value="Defensin_beta-like"/>
</dbReference>
<dbReference type="GO" id="GO:0097225">
    <property type="term" value="C:sperm midpiece"/>
    <property type="evidence" value="ECO:0007669"/>
    <property type="project" value="Ensembl"/>
</dbReference>
<feature type="signal peptide" evidence="13">
    <location>
        <begin position="1"/>
        <end position="21"/>
    </location>
</feature>
<organism evidence="15 16">
    <name type="scientific">Propithecus coquereli</name>
    <name type="common">Coquerel's sifaka</name>
    <name type="synonym">Propithecus verreauxi coquereli</name>
    <dbReference type="NCBI Taxonomy" id="379532"/>
    <lineage>
        <taxon>Eukaryota</taxon>
        <taxon>Metazoa</taxon>
        <taxon>Chordata</taxon>
        <taxon>Craniata</taxon>
        <taxon>Vertebrata</taxon>
        <taxon>Euteleostomi</taxon>
        <taxon>Mammalia</taxon>
        <taxon>Eutheria</taxon>
        <taxon>Euarchontoglires</taxon>
        <taxon>Primates</taxon>
        <taxon>Strepsirrhini</taxon>
        <taxon>Lemuriformes</taxon>
        <taxon>Indriidae</taxon>
        <taxon>Propithecus</taxon>
    </lineage>
</organism>
<dbReference type="FunFam" id="3.10.360.10:FF:000001">
    <property type="entry name" value="Beta-defensin 1"/>
    <property type="match status" value="1"/>
</dbReference>
<evidence type="ECO:0000256" key="9">
    <source>
        <dbReference type="ARBA" id="ARBA00024380"/>
    </source>
</evidence>
<reference evidence="15" key="1">
    <citation type="submission" date="2025-08" db="UniProtKB">
        <authorList>
            <consortium name="Ensembl"/>
        </authorList>
    </citation>
    <scope>IDENTIFICATION</scope>
</reference>
<dbReference type="GO" id="GO:1990742">
    <property type="term" value="C:microvesicle"/>
    <property type="evidence" value="ECO:0007669"/>
    <property type="project" value="Ensembl"/>
</dbReference>
<evidence type="ECO:0000256" key="8">
    <source>
        <dbReference type="ARBA" id="ARBA00023157"/>
    </source>
</evidence>
<protein>
    <recommendedName>
        <fullName evidence="11">Beta-defensin 1</fullName>
    </recommendedName>
    <alternativeName>
        <fullName evidence="12">Defensin, beta 1</fullName>
    </alternativeName>
</protein>
<evidence type="ECO:0000256" key="11">
    <source>
        <dbReference type="ARBA" id="ARBA00040807"/>
    </source>
</evidence>
<evidence type="ECO:0000256" key="4">
    <source>
        <dbReference type="ARBA" id="ARBA00022529"/>
    </source>
</evidence>
<dbReference type="Proteomes" id="UP000233160">
    <property type="component" value="Unassembled WGS sequence"/>
</dbReference>
<dbReference type="GO" id="GO:0019731">
    <property type="term" value="P:antibacterial humoral response"/>
    <property type="evidence" value="ECO:0007669"/>
    <property type="project" value="Ensembl"/>
</dbReference>
<comment type="function">
    <text evidence="10">Has bactericidal activity. May act as a ligand for C-C chemokine receptor CCR6. Positively regulates the sperm motility and bactericidal activity in a CCR6-dependent manner. Binds to CCR6 and triggers Ca2+ mobilization in the sperm which is important for its motility.</text>
</comment>
<accession>A0A2K6F365</accession>
<gene>
    <name evidence="15" type="primary">DEFB1</name>
</gene>
<dbReference type="AlphaFoldDB" id="A0A2K6F365"/>
<evidence type="ECO:0000256" key="2">
    <source>
        <dbReference type="ARBA" id="ARBA00007371"/>
    </source>
</evidence>
<dbReference type="GO" id="GO:0005615">
    <property type="term" value="C:extracellular space"/>
    <property type="evidence" value="ECO:0007669"/>
    <property type="project" value="Ensembl"/>
</dbReference>
<dbReference type="GO" id="GO:0061844">
    <property type="term" value="P:antimicrobial humoral immune response mediated by antimicrobial peptide"/>
    <property type="evidence" value="ECO:0007669"/>
    <property type="project" value="Ensembl"/>
</dbReference>
<evidence type="ECO:0000313" key="15">
    <source>
        <dbReference type="Ensembl" id="ENSPCOP00000008426.1"/>
    </source>
</evidence>
<evidence type="ECO:0000256" key="7">
    <source>
        <dbReference type="ARBA" id="ARBA00023022"/>
    </source>
</evidence>
<keyword evidence="4" id="KW-0929">Antimicrobial</keyword>
<dbReference type="GO" id="GO:0016020">
    <property type="term" value="C:membrane"/>
    <property type="evidence" value="ECO:0007669"/>
    <property type="project" value="Ensembl"/>
</dbReference>
<dbReference type="OMA" id="SGKAKCC"/>
<dbReference type="GeneTree" id="ENSGT00390000017014"/>
<dbReference type="GO" id="GO:0031731">
    <property type="term" value="F:CCR6 chemokine receptor binding"/>
    <property type="evidence" value="ECO:0007669"/>
    <property type="project" value="Ensembl"/>
</dbReference>
<sequence length="68" mass="7433">MRTPCLLLVTLCLLFSQVAPGVSLLMTLGQRPDHYICYKNGGTCLYSSCPIFTKVVGTCYHGNAKCCK</sequence>
<dbReference type="Ensembl" id="ENSPCOT00000018979.1">
    <property type="protein sequence ID" value="ENSPCOP00000008426.1"/>
    <property type="gene ID" value="ENSPCOG00000015493.1"/>
</dbReference>